<feature type="transmembrane region" description="Helical" evidence="12">
    <location>
        <begin position="1924"/>
        <end position="1944"/>
    </location>
</feature>
<feature type="transmembrane region" description="Helical" evidence="12">
    <location>
        <begin position="2628"/>
        <end position="2653"/>
    </location>
</feature>
<reference evidence="14" key="1">
    <citation type="submission" date="2021-02" db="EMBL/GenBank/DDBJ databases">
        <authorList>
            <person name="Nowell W R."/>
        </authorList>
    </citation>
    <scope>NUCLEOTIDE SEQUENCE</scope>
</reference>
<comment type="caution">
    <text evidence="10">Lacks conserved residue(s) required for the propagation of feature annotation.</text>
</comment>
<dbReference type="Pfam" id="PF02010">
    <property type="entry name" value="REJ"/>
    <property type="match status" value="1"/>
</dbReference>
<sequence length="2933" mass="329174">MVFVWSSGSTVPIKNISGGLDSPSGVFGTDTNDVYIDNGYSNHRVDKWSTNSTSSDPEMYVCGVCFYLFIDIQNNLYCSMDDKHQVISKSLNTRLNIWNTVAGTGTVGSTSVTLNTPRGIFVDVNLNLYVADAFNNRIQKFSSGQSNGMTIAGSGATGTISLSVPGGVILDADGYLFIVDGWNHRIVGSGPYGFRCIAACSGGGSTSTQLSYPLTLSFDSYGNIYVADQYNHRIQKFLLSTNSCVTTSTNTIQSTTSSTSMPYSNAVSYNQPKFSAIAAWDGNAITFATSTTVGASPFGLFVSTNNTVYVANQANNQVQIWSEGSSVPTRNITSGLSYPYSIFVTTNGDIYVDNGHSYNRVDKWALNGTSSTVMYVKDDCYGLFIDVKNNLYCSMFNIHQVMTKSLNSNSDIWIIAAGTNCWGLTSNTLYNPRGIFVDADLNLYVADCGNDRVQKFPSGEVTGITVAGSTAIGTITLNCPSGVVLDADGYLFIVDSLQHRIVGSGPNGFRCIVGCSTVAGSSSSQLSSPSDLKFDSYGNIYVTDKSNNRIQKFVLMLNTTYVAPTTIQSTAVLTMNATQTTKILTTNAIQTTTAPTTSNIQTTAALTTSPIDSTAFPTTNATQTTAALTTSPIDSTVVPIISTIQTIVTLTTSPIDSTMNPTPSSIDSTAFPTTSPIDSTAFPTTSAMQNTAALTTSLIDSTMNPTTSSIDSTASPTTSSIDFTTVPITSAIQTTAALTTSPIDSTMNPSTSPIDSTAFPTTNSIDSTAVPITSAIDSTSVLTTSTVETTTAPTTTNPPIEKITTEIIQTTDAKNTTQLEIQETSSTEQHSSTITIITTLKPFITNQTCFSPTLILIPGQSSLASPLQYRRSQDFSIISILQFHCGGSLSTIIQWTIKNCTTTSCLFPIRLSEKVMTTFSELYIPSRTLAYGTYELTLTVTMVDSPTLKSTSSAYVRITASGITANLVQLGTSVITRGNQQDLLLDPGTFSVDPDQDSFDATKWIYKYYCRIYGLYNFPNLQGILLSIDDSRNDPLNPSCLSNRSGNGTRLIYGNLTLSPKSSITILSGSLQSNRTYQFMVYMENRKNSSIQATGYVLVQVEDTRPQLIVIGCVISTMCIPNLEFQLVNPSTQVALYAICVGICINIENIRWNVYQGSINSSTNRTQWILFNQMISYENIWFFGLNTTNFTATNKLFLDNPQINFWRFEVVYTFSFETSSSALNFVINQSPYNGSCSIDPQNGMTSTLFTVSCPNWFDEDGIKDYSVYVWTKDSSQRIMIAFSPVSDFQVRLVTGDKQTSLLNIVIYIRDFLDCITEVNVSSVSVISDFVEINDLINKIQSSSNEITNNPIVQLLYSGNQNIVGQIITSLSQYFNQMNTENVDDAVSSGIPVTSISISPLEGANFQKTSISLNESVLNEYKKELNSQTNVRDYLIGFISNLLITTSNSIALQSTSLAQLTQATNQLTRNTLMIASNRCYQLSVALHSMATKISYEDVQIASNQLIQCASNILTGVNGPLQERISLLDLDLSRANSFPTDYDTDLESEWSNLNLFADGNDFLIETIEKNRNIYYQKQLANQIKNQVNEIIALLTPTLNIHINIGQNLIINTSQTFMSLETISIKSLEKKIVKQVANAYFDIPSNFTLNTTNISSISLRSMMEPLASYGNSKIQSNTNLSTSISLSILDRNGNQVSIQTSENNLIQLIIPRDPNMIIPSMNLQNVTSINSTIHNLLFNFHYINITSSLSISIHIEMHPLNSSLAYLFIYKFDQIPQLNSSINSIDGWTLFCPSNLSNESIYTYFINNQQTSTHQSLIFGLRELNSTEFIEFCLNKSLVNNLPITDEKFNFTSNYELRIYISGCYYLDSNNNWKSDGLIVGPLTNHYETECFSSHLTTFAGGFIILPAPINWNYVFANADFLKNKTVYLTIICMSVIYIILIIYARFQDRKDIVKLGVTPLPYNQKSDVYLYQILVFTGQRVNSGTESKVQFILSGNHDETYVRTFSDPYRKILQRGGIDAFILSVPKSLGLLNYIRIWHDNSGKGSSASWFLKYIIVRDLQTTEKFYFITQRWFAVDKDDGLIERVLPVASELEKREFSYVLSKKTYHSISDGHLWFSIFTRPPSNKFTRVQRCTCCFVLLFLSMLINIMYYDLSTEAKASREGSKLSIGPFYISREQIAIGIMIELLSLVPSLLIVQLFRRIESRQQISPLRQTLYKIKPSLQINTETVHVTKKKPYEITFPWWCLFIAYVLSFIMIAVSIFFIIARGIQFGDLKMQKWLTSILTGFFSSILLTQPIKIVCVAIFFACFCRNSYDDKEASEFIDENQIDLDYDEEYLHSIEGDILFSSPSSKTINRLNKNEIAYAREQRLKEIQMWSIIQELITYFIFLILICVITYSNREQNSFFQVQHLRKYLLNARKTNYDYTQISTINEYWKWLENSFIENLRAQQWYNGEIPQNLNGYLNDKSNRLIGWSTMRQLRIKSNFCSDQRIISICHNDYSLFNEEKHSFQPGWINQTSSTDEQYSSSIIKAFKYFTSEQLDTYISIGEHGIYSGNGYVYEFRGRLSDLRSNLSKLHQLGWIDKQTRAIFIQLTLYNPNVQLFTSITFLIEFLSTGSIVPTARFEPINFYTFTSILQLIPTIIYVGFIIYLMIIEIRLLFRLKLKYFCEFWSWINLGIIVCSWGSVVIYIWRFHEFNRISSLFEKTNGYVYVNLQFAVYVNDLLTFLLSFCCFFGIIKFIHLVRFNQRLLLFIQTLQCAGKELLSFTMMFSIVFMSFLWLFYLLFVSSISSCSSVLGTAQMLFEMTLMKFDTSQLIGANVFLGPVCFFLFILLVVFICLSMFLSIINDSFRRARENRSEDEKILSFMLAKFLRWTGLKKATESEIQGERDLQMRSQYFDPIENFPDRMDQLCEAINRLYISQKAELSRLKKAGV</sequence>
<evidence type="ECO:0000256" key="5">
    <source>
        <dbReference type="ARBA" id="ARBA00022737"/>
    </source>
</evidence>
<evidence type="ECO:0000256" key="6">
    <source>
        <dbReference type="ARBA" id="ARBA00022989"/>
    </source>
</evidence>
<dbReference type="InterPro" id="IPR042060">
    <property type="entry name" value="PLAT_polycystin1"/>
</dbReference>
<feature type="repeat" description="NHL" evidence="11">
    <location>
        <begin position="513"/>
        <end position="556"/>
    </location>
</feature>
<dbReference type="Gene3D" id="2.40.10.500">
    <property type="match status" value="1"/>
</dbReference>
<dbReference type="Gene3D" id="2.60.60.20">
    <property type="entry name" value="PLAT/LH2 domain"/>
    <property type="match status" value="1"/>
</dbReference>
<evidence type="ECO:0000256" key="2">
    <source>
        <dbReference type="ARBA" id="ARBA00007200"/>
    </source>
</evidence>
<dbReference type="Gene3D" id="2.120.10.30">
    <property type="entry name" value="TolB, C-terminal domain"/>
    <property type="match status" value="2"/>
</dbReference>
<keyword evidence="5" id="KW-0677">Repeat</keyword>
<dbReference type="SUPFAM" id="SSF101898">
    <property type="entry name" value="NHL repeat"/>
    <property type="match status" value="2"/>
</dbReference>
<feature type="transmembrane region" description="Helical" evidence="12">
    <location>
        <begin position="2132"/>
        <end position="2150"/>
    </location>
</feature>
<dbReference type="Pfam" id="PF01477">
    <property type="entry name" value="PLAT"/>
    <property type="match status" value="1"/>
</dbReference>
<evidence type="ECO:0000256" key="10">
    <source>
        <dbReference type="PROSITE-ProRule" id="PRU00152"/>
    </source>
</evidence>
<feature type="domain" description="PLAT" evidence="13">
    <location>
        <begin position="1967"/>
        <end position="2086"/>
    </location>
</feature>
<gene>
    <name evidence="14" type="ORF">SEV965_LOCUS6922</name>
</gene>
<name>A0A814BFK9_9BILA</name>
<dbReference type="InterPro" id="IPR013122">
    <property type="entry name" value="PKD1_2_channel"/>
</dbReference>
<dbReference type="InterPro" id="IPR002859">
    <property type="entry name" value="PKD/REJ-like"/>
</dbReference>
<evidence type="ECO:0000256" key="7">
    <source>
        <dbReference type="ARBA" id="ARBA00023136"/>
    </source>
</evidence>
<evidence type="ECO:0000313" key="15">
    <source>
        <dbReference type="Proteomes" id="UP000663889"/>
    </source>
</evidence>
<feature type="repeat" description="NHL" evidence="11">
    <location>
        <begin position="105"/>
        <end position="144"/>
    </location>
</feature>
<feature type="repeat" description="NHL" evidence="11">
    <location>
        <begin position="204"/>
        <end position="240"/>
    </location>
</feature>
<dbReference type="GO" id="GO:0016020">
    <property type="term" value="C:membrane"/>
    <property type="evidence" value="ECO:0007669"/>
    <property type="project" value="UniProtKB-SubCell"/>
</dbReference>
<keyword evidence="8" id="KW-0325">Glycoprotein</keyword>
<dbReference type="InterPro" id="IPR011042">
    <property type="entry name" value="6-blade_b-propeller_TolB-like"/>
</dbReference>
<feature type="transmembrane region" description="Helical" evidence="12">
    <location>
        <begin position="2722"/>
        <end position="2742"/>
    </location>
</feature>
<dbReference type="GO" id="GO:0050982">
    <property type="term" value="P:detection of mechanical stimulus"/>
    <property type="evidence" value="ECO:0007669"/>
    <property type="project" value="TreeGrafter"/>
</dbReference>
<keyword evidence="3 12" id="KW-0812">Transmembrane</keyword>
<evidence type="ECO:0000256" key="12">
    <source>
        <dbReference type="SAM" id="Phobius"/>
    </source>
</evidence>
<dbReference type="InterPro" id="IPR036392">
    <property type="entry name" value="PLAT/LH2_dom_sf"/>
</dbReference>
<dbReference type="GO" id="GO:0005262">
    <property type="term" value="F:calcium channel activity"/>
    <property type="evidence" value="ECO:0007669"/>
    <property type="project" value="TreeGrafter"/>
</dbReference>
<organism evidence="14 15">
    <name type="scientific">Rotaria sordida</name>
    <dbReference type="NCBI Taxonomy" id="392033"/>
    <lineage>
        <taxon>Eukaryota</taxon>
        <taxon>Metazoa</taxon>
        <taxon>Spiralia</taxon>
        <taxon>Gnathifera</taxon>
        <taxon>Rotifera</taxon>
        <taxon>Eurotatoria</taxon>
        <taxon>Bdelloidea</taxon>
        <taxon>Philodinida</taxon>
        <taxon>Philodinidae</taxon>
        <taxon>Rotaria</taxon>
    </lineage>
</organism>
<dbReference type="InterPro" id="IPR001024">
    <property type="entry name" value="PLAT/LH2_dom"/>
</dbReference>
<dbReference type="PROSITE" id="PS50095">
    <property type="entry name" value="PLAT"/>
    <property type="match status" value="1"/>
</dbReference>
<evidence type="ECO:0000259" key="13">
    <source>
        <dbReference type="PROSITE" id="PS50095"/>
    </source>
</evidence>
<dbReference type="EMBL" id="CAJNOU010000234">
    <property type="protein sequence ID" value="CAF0926251.1"/>
    <property type="molecule type" value="Genomic_DNA"/>
</dbReference>
<evidence type="ECO:0000256" key="11">
    <source>
        <dbReference type="PROSITE-ProRule" id="PRU00504"/>
    </source>
</evidence>
<comment type="subcellular location">
    <subcellularLocation>
        <location evidence="1">Membrane</location>
        <topology evidence="1">Multi-pass membrane protein</topology>
    </subcellularLocation>
</comment>
<feature type="transmembrane region" description="Helical" evidence="12">
    <location>
        <begin position="2242"/>
        <end position="2265"/>
    </location>
</feature>
<evidence type="ECO:0000256" key="9">
    <source>
        <dbReference type="PIRSR" id="PIRSR603915-2"/>
    </source>
</evidence>
<dbReference type="InterPro" id="IPR001258">
    <property type="entry name" value="NHL_repeat"/>
</dbReference>
<dbReference type="InterPro" id="IPR051223">
    <property type="entry name" value="Polycystin"/>
</dbReference>
<feature type="transmembrane region" description="Helical" evidence="12">
    <location>
        <begin position="2177"/>
        <end position="2198"/>
    </location>
</feature>
<proteinExistence type="inferred from homology"/>
<feature type="repeat" description="NHL" evidence="11">
    <location>
        <begin position="429"/>
        <end position="459"/>
    </location>
</feature>
<dbReference type="SMART" id="SM00308">
    <property type="entry name" value="LH2"/>
    <property type="match status" value="1"/>
</dbReference>
<dbReference type="GO" id="GO:0005509">
    <property type="term" value="F:calcium ion binding"/>
    <property type="evidence" value="ECO:0007669"/>
    <property type="project" value="InterPro"/>
</dbReference>
<feature type="transmembrane region" description="Helical" evidence="12">
    <location>
        <begin position="2285"/>
        <end position="2309"/>
    </location>
</feature>
<dbReference type="Proteomes" id="UP000663889">
    <property type="component" value="Unassembled WGS sequence"/>
</dbReference>
<dbReference type="CDD" id="cd05819">
    <property type="entry name" value="NHL"/>
    <property type="match status" value="1"/>
</dbReference>
<feature type="transmembrane region" description="Helical" evidence="12">
    <location>
        <begin position="2820"/>
        <end position="2845"/>
    </location>
</feature>
<accession>A0A814BFK9</accession>
<dbReference type="PRINTS" id="PR01433">
    <property type="entry name" value="POLYCYSTIN2"/>
</dbReference>
<dbReference type="Pfam" id="PF08016">
    <property type="entry name" value="PKD_channel"/>
    <property type="match status" value="1"/>
</dbReference>
<keyword evidence="7 12" id="KW-0472">Membrane</keyword>
<protein>
    <recommendedName>
        <fullName evidence="13">PLAT domain-containing protein</fullName>
    </recommendedName>
</protein>
<dbReference type="FunFam" id="2.60.60.20:FF:000022">
    <property type="entry name" value="Uncharacterized protein"/>
    <property type="match status" value="1"/>
</dbReference>
<evidence type="ECO:0000256" key="8">
    <source>
        <dbReference type="ARBA" id="ARBA00023180"/>
    </source>
</evidence>
<dbReference type="PANTHER" id="PTHR10877:SF194">
    <property type="entry name" value="LOCATION OF VULVA DEFECTIVE 1"/>
    <property type="match status" value="1"/>
</dbReference>
<evidence type="ECO:0000313" key="14">
    <source>
        <dbReference type="EMBL" id="CAF0926251.1"/>
    </source>
</evidence>
<evidence type="ECO:0000256" key="1">
    <source>
        <dbReference type="ARBA" id="ARBA00004141"/>
    </source>
</evidence>
<dbReference type="CDD" id="cd01752">
    <property type="entry name" value="PLAT_polycystin"/>
    <property type="match status" value="1"/>
</dbReference>
<dbReference type="PROSITE" id="PS51125">
    <property type="entry name" value="NHL"/>
    <property type="match status" value="4"/>
</dbReference>
<comment type="similarity">
    <text evidence="2">Belongs to the polycystin family.</text>
</comment>
<keyword evidence="6 12" id="KW-1133">Transmembrane helix</keyword>
<feature type="disulfide bond" evidence="9">
    <location>
        <begin position="2486"/>
        <end position="2495"/>
    </location>
</feature>
<dbReference type="Pfam" id="PF01436">
    <property type="entry name" value="NHL"/>
    <property type="match status" value="3"/>
</dbReference>
<evidence type="ECO:0000256" key="4">
    <source>
        <dbReference type="ARBA" id="ARBA00022729"/>
    </source>
</evidence>
<dbReference type="InterPro" id="IPR003915">
    <property type="entry name" value="PKD_2"/>
</dbReference>
<feature type="transmembrane region" description="Helical" evidence="12">
    <location>
        <begin position="2375"/>
        <end position="2396"/>
    </location>
</feature>
<dbReference type="PANTHER" id="PTHR10877">
    <property type="entry name" value="POLYCYSTIN FAMILY MEMBER"/>
    <property type="match status" value="1"/>
</dbReference>
<dbReference type="Pfam" id="PF20519">
    <property type="entry name" value="Polycystin_dom"/>
    <property type="match status" value="1"/>
</dbReference>
<keyword evidence="4" id="KW-0732">Signal</keyword>
<evidence type="ECO:0000256" key="3">
    <source>
        <dbReference type="ARBA" id="ARBA00022692"/>
    </source>
</evidence>
<dbReference type="SUPFAM" id="SSF49723">
    <property type="entry name" value="Lipase/lipooxygenase domain (PLAT/LH2 domain)"/>
    <property type="match status" value="1"/>
</dbReference>
<feature type="transmembrane region" description="Helical" evidence="12">
    <location>
        <begin position="2762"/>
        <end position="2784"/>
    </location>
</feature>
<feature type="transmembrane region" description="Helical" evidence="12">
    <location>
        <begin position="2665"/>
        <end position="2690"/>
    </location>
</feature>
<dbReference type="InterPro" id="IPR046791">
    <property type="entry name" value="Polycystin_dom"/>
</dbReference>
<comment type="caution">
    <text evidence="14">The sequence shown here is derived from an EMBL/GenBank/DDBJ whole genome shotgun (WGS) entry which is preliminary data.</text>
</comment>